<proteinExistence type="predicted"/>
<evidence type="ECO:0000313" key="3">
    <source>
        <dbReference type="EMBL" id="MBD8877009.1"/>
    </source>
</evidence>
<reference evidence="3 4" key="1">
    <citation type="submission" date="2020-09" db="EMBL/GenBank/DDBJ databases">
        <title>The genome sequence of type strain Labrenzia polysiphoniae KACC 19711.</title>
        <authorList>
            <person name="Liu Y."/>
        </authorList>
    </citation>
    <scope>NUCLEOTIDE SEQUENCE [LARGE SCALE GENOMIC DNA]</scope>
    <source>
        <strain evidence="3 4">KACC 19711</strain>
    </source>
</reference>
<accession>A0ABR9CBS2</accession>
<comment type="subcellular location">
    <subcellularLocation>
        <location evidence="1">Bacterial flagellum basal body</location>
    </subcellularLocation>
</comment>
<keyword evidence="4" id="KW-1185">Reference proteome</keyword>
<feature type="domain" description="Flagellar basal body rod protein N-terminal" evidence="2">
    <location>
        <begin position="18"/>
        <end position="37"/>
    </location>
</feature>
<evidence type="ECO:0000259" key="2">
    <source>
        <dbReference type="Pfam" id="PF00460"/>
    </source>
</evidence>
<name>A0ABR9CBS2_9HYPH</name>
<dbReference type="EMBL" id="JACYXJ010000004">
    <property type="protein sequence ID" value="MBD8877009.1"/>
    <property type="molecule type" value="Genomic_DNA"/>
</dbReference>
<evidence type="ECO:0000313" key="4">
    <source>
        <dbReference type="Proteomes" id="UP000615687"/>
    </source>
</evidence>
<dbReference type="InterPro" id="IPR001444">
    <property type="entry name" value="Flag_bb_rod_N"/>
</dbReference>
<comment type="caution">
    <text evidence="3">The sequence shown here is derived from an EMBL/GenBank/DDBJ whole genome shotgun (WGS) entry which is preliminary data.</text>
</comment>
<dbReference type="Proteomes" id="UP000615687">
    <property type="component" value="Unassembled WGS sequence"/>
</dbReference>
<keyword evidence="3" id="KW-0966">Cell projection</keyword>
<dbReference type="RefSeq" id="WP_153772058.1">
    <property type="nucleotide sequence ID" value="NZ_JACYXJ010000004.1"/>
</dbReference>
<protein>
    <submittedName>
        <fullName evidence="3">Flagellar basal body rod protein FlgB</fullName>
    </submittedName>
</protein>
<keyword evidence="3" id="KW-0969">Cilium</keyword>
<keyword evidence="3" id="KW-0282">Flagellum</keyword>
<organism evidence="3 4">
    <name type="scientific">Roseibium polysiphoniae</name>
    <dbReference type="NCBI Taxonomy" id="2571221"/>
    <lineage>
        <taxon>Bacteria</taxon>
        <taxon>Pseudomonadati</taxon>
        <taxon>Pseudomonadota</taxon>
        <taxon>Alphaproteobacteria</taxon>
        <taxon>Hyphomicrobiales</taxon>
        <taxon>Stappiaceae</taxon>
        <taxon>Roseibium</taxon>
    </lineage>
</organism>
<gene>
    <name evidence="3" type="primary">flgB</name>
    <name evidence="3" type="ORF">IG617_11990</name>
</gene>
<sequence>MEPVYLTKLISQSNGWLSTRQATIAENIANANTPGFKAKDVEPFVSVIDKTRLAMTATHGNHMGTNTDMPEASKVRKSDSWLVTHSGNSVSIEQELVKTGEVARAHSLNASVAKSFHRMYLASVK</sequence>
<dbReference type="NCBIfam" id="NF004653">
    <property type="entry name" value="PRK06003.1"/>
    <property type="match status" value="1"/>
</dbReference>
<evidence type="ECO:0000256" key="1">
    <source>
        <dbReference type="ARBA" id="ARBA00004117"/>
    </source>
</evidence>
<dbReference type="Pfam" id="PF00460">
    <property type="entry name" value="Flg_bb_rod"/>
    <property type="match status" value="1"/>
</dbReference>